<proteinExistence type="predicted"/>
<feature type="compositionally biased region" description="Pro residues" evidence="1">
    <location>
        <begin position="715"/>
        <end position="726"/>
    </location>
</feature>
<evidence type="ECO:0000313" key="3">
    <source>
        <dbReference type="Proteomes" id="UP001159363"/>
    </source>
</evidence>
<dbReference type="EMBL" id="JARBHB010000001">
    <property type="protein sequence ID" value="KAJ8898523.1"/>
    <property type="molecule type" value="Genomic_DNA"/>
</dbReference>
<comment type="caution">
    <text evidence="2">The sequence shown here is derived from an EMBL/GenBank/DDBJ whole genome shotgun (WGS) entry which is preliminary data.</text>
</comment>
<evidence type="ECO:0000256" key="1">
    <source>
        <dbReference type="SAM" id="MobiDB-lite"/>
    </source>
</evidence>
<evidence type="ECO:0000313" key="2">
    <source>
        <dbReference type="EMBL" id="KAJ8898523.1"/>
    </source>
</evidence>
<dbReference type="Proteomes" id="UP001159363">
    <property type="component" value="Chromosome 1"/>
</dbReference>
<accession>A0ABQ9IQU7</accession>
<organism evidence="2 3">
    <name type="scientific">Dryococelus australis</name>
    <dbReference type="NCBI Taxonomy" id="614101"/>
    <lineage>
        <taxon>Eukaryota</taxon>
        <taxon>Metazoa</taxon>
        <taxon>Ecdysozoa</taxon>
        <taxon>Arthropoda</taxon>
        <taxon>Hexapoda</taxon>
        <taxon>Insecta</taxon>
        <taxon>Pterygota</taxon>
        <taxon>Neoptera</taxon>
        <taxon>Polyneoptera</taxon>
        <taxon>Phasmatodea</taxon>
        <taxon>Verophasmatodea</taxon>
        <taxon>Anareolatae</taxon>
        <taxon>Phasmatidae</taxon>
        <taxon>Eurycanthinae</taxon>
        <taxon>Dryococelus</taxon>
    </lineage>
</organism>
<gene>
    <name evidence="2" type="ORF">PR048_003883</name>
</gene>
<feature type="region of interest" description="Disordered" evidence="1">
    <location>
        <begin position="697"/>
        <end position="730"/>
    </location>
</feature>
<keyword evidence="3" id="KW-1185">Reference proteome</keyword>
<name>A0ABQ9IQU7_9NEOP</name>
<protein>
    <submittedName>
        <fullName evidence="2">Uncharacterized protein</fullName>
    </submittedName>
</protein>
<sequence length="983" mass="110806">MARCAVVQWRCSWRPASWGELGGKWRVIWLRFPLGRYAKSYADWRESTLLTCPQRQALGLECMVALVDLMVSDFLFGYIGSVAADWLDCSPPTKANRVQSPAGPLPDFRKWESCWTMPFLGDLPPPNHPPLQSDAAPFSPHFTLIGSQDLVVKSRPKLSTQLNISENPLNKLSHLVYGRGGVACEKCLWSVRLKERTFCLIGYHMLQMVRYWLSCQLECKLGGSDWRKGIRRVADHCSHFDCVCGRNKRLFHLCTLTCSVARPSQRANVFWRCELGKAGFTRCIMDFAKHFDRNLHRLASHFVQDVPRTQTCERNSRARSASRASLALISHHVKPAEARNELAHADVTSSWTSCEATDEDGKGIVGDRRGATSVALPFPAELREELENAFSSCVYVVSVGEGGGLWLASAQSRQVHKDEMARRLLLCGCTQSLIGCAKLWSGYCVLRKVSPIGWAAGNLVGYLLLIGERHCDISQASDSVLLGERLDLSGREFFYSRTAEWKKRDGTEIAAGGPDAASSRSSLQNLRPTVSTLASHQGEPGSIPGRVTGFSRVGIVPDDAVGQRISHFLRPFIPVPLHTHFNHPRSLVRTAQISSLTPRLVYSITRQFRTNLVVDANVIRVCQPITDVQCLAQPLADWLVGSANRSRIMPSQASNMAISNQRLTAAKALAARTVERSGRHYSSLLRMTCGVAVARETKMTSRSIRRRRSTRNPFSPSPSFSPPRTPLPARSSQSVETWKFLGFIWQHTRLHSRLYTSALPSCSLIDAPKIKPHDQEYTSRPGICLTTRNIHHDKEYTSRPGIYLMTRNIPHDQEYTSRPVIYLPTRNIHHCQEYTSLPGIYLTTRNIHHGQEYTSRTGIYLTTRNIPHDQEYTSRPGLYITTRNIPHDQEYTSRPGIYLTTSNIPHDQEYTSLPGIYITARNIPHDQEYTSRPGIYLTDRNIPHDQEYTSRTGIYLTTRNIHHTWKFSARPLRQFGQFSATAN</sequence>
<reference evidence="2 3" key="1">
    <citation type="submission" date="2023-02" db="EMBL/GenBank/DDBJ databases">
        <title>LHISI_Scaffold_Assembly.</title>
        <authorList>
            <person name="Stuart O.P."/>
            <person name="Cleave R."/>
            <person name="Magrath M.J.L."/>
            <person name="Mikheyev A.S."/>
        </authorList>
    </citation>
    <scope>NUCLEOTIDE SEQUENCE [LARGE SCALE GENOMIC DNA]</scope>
    <source>
        <strain evidence="2">Daus_M_001</strain>
        <tissue evidence="2">Leg muscle</tissue>
    </source>
</reference>